<dbReference type="Proteomes" id="UP000058660">
    <property type="component" value="Plasmid pTA78"/>
</dbReference>
<evidence type="ECO:0000313" key="1">
    <source>
        <dbReference type="EMBL" id="ALJ92399.1"/>
    </source>
</evidence>
<geneLocation type="plasmid" evidence="1 2">
    <name>pTA78</name>
</geneLocation>
<keyword evidence="2" id="KW-1185">Reference proteome</keyword>
<dbReference type="RefSeq" id="WP_003048949.1">
    <property type="nucleotide sequence ID" value="NZ_CP010826.1"/>
</dbReference>
<accession>A0ABN4IN58</accession>
<dbReference type="EMBL" id="CP010826">
    <property type="protein sequence ID" value="ALJ92399.1"/>
    <property type="molecule type" value="Genomic_DNA"/>
</dbReference>
<evidence type="ECO:0000313" key="2">
    <source>
        <dbReference type="Proteomes" id="UP000058660"/>
    </source>
</evidence>
<organism evidence="1 2">
    <name type="scientific">Thermus aquaticus (strain ATCC BAA-2747 / Y51MC23)</name>
    <dbReference type="NCBI Taxonomy" id="498848"/>
    <lineage>
        <taxon>Bacteria</taxon>
        <taxon>Thermotogati</taxon>
        <taxon>Deinococcota</taxon>
        <taxon>Deinococci</taxon>
        <taxon>Thermales</taxon>
        <taxon>Thermaceae</taxon>
        <taxon>Thermus</taxon>
    </lineage>
</organism>
<proteinExistence type="predicted"/>
<protein>
    <submittedName>
        <fullName evidence="1">Uncharacterized protein</fullName>
    </submittedName>
</protein>
<gene>
    <name evidence="1" type="ORF">TO73_2878</name>
</gene>
<keyword evidence="1" id="KW-0614">Plasmid</keyword>
<reference evidence="2" key="1">
    <citation type="journal article" date="2015" name="PLoS ONE">
        <title>Complete Genome Sequence of Thermus aquaticus Y51MC23.</title>
        <authorList>
            <person name="Brumm P.J."/>
            <person name="Monsma S."/>
            <person name="Keough B."/>
            <person name="Jasinovica S."/>
            <person name="Ferguson E."/>
            <person name="Schoenfeld T."/>
            <person name="Lodes M."/>
            <person name="Mead D.A."/>
        </authorList>
    </citation>
    <scope>NUCLEOTIDE SEQUENCE [LARGE SCALE GENOMIC DNA]</scope>
    <source>
        <strain evidence="2">BAA-2747 / Y51MC23</strain>
    </source>
</reference>
<name>A0ABN4IN58_THEA5</name>
<sequence>MEDPETKIHDLALEIRRLLKSKKLRKSPVVKLKDGSRVWVQANKEKSELNAKGMFLVMPRKWFDLTHQTGLLTDSQRQVVSVLTKKGGNLCEINRPTDLRREDFEVYTSDVLRGADFDVVPARAGIDEVSGEYEQNWYDFTVVDKSSSEKLTLEVKSDRNYHSGNVAVELLRDFDSDYERNVGSLSKTRADLWVVYFFDKEQCLFDAEVYLRKQLQEKAIQCMKKIQEILS</sequence>